<proteinExistence type="predicted"/>
<sequence length="221" mass="24638">MRYAIALLFCLTAALAWPQGGAPEVPTGASQLLVRGETYYYWDGSFYRPENGGYRRVEPPLGARVPSVPGGASNVTISGDRYSITSDGTFFLYDPRGGDYTVVTPPPGWRDYTAPTELYALPAPKRSAPQPPAPQAPAPEPQEIPPAYPSYPNYGADRDNLYPNYGRYRYRDGGPFGSYRDLKSACRRIASDQSRRAMVGPYRRQPGGYWDEYERCLRLSQ</sequence>
<dbReference type="InterPro" id="IPR045398">
    <property type="entry name" value="DUF6515"/>
</dbReference>
<accession>A0A7W4WC51</accession>
<comment type="caution">
    <text evidence="3">The sequence shown here is derived from an EMBL/GenBank/DDBJ whole genome shotgun (WGS) entry which is preliminary data.</text>
</comment>
<feature type="chain" id="PRO_5031535466" description="Lectin-like protein BA14k" evidence="2">
    <location>
        <begin position="23"/>
        <end position="221"/>
    </location>
</feature>
<evidence type="ECO:0000256" key="2">
    <source>
        <dbReference type="SAM" id="SignalP"/>
    </source>
</evidence>
<evidence type="ECO:0000313" key="4">
    <source>
        <dbReference type="Proteomes" id="UP000535937"/>
    </source>
</evidence>
<keyword evidence="4" id="KW-1185">Reference proteome</keyword>
<feature type="signal peptide" evidence="2">
    <location>
        <begin position="1"/>
        <end position="22"/>
    </location>
</feature>
<reference evidence="3 4" key="1">
    <citation type="submission" date="2020-08" db="EMBL/GenBank/DDBJ databases">
        <title>Genomic Encyclopedia of Type Strains, Phase III (KMG-III): the genomes of soil and plant-associated and newly described type strains.</title>
        <authorList>
            <person name="Whitman W."/>
        </authorList>
    </citation>
    <scope>NUCLEOTIDE SEQUENCE [LARGE SCALE GENOMIC DNA]</scope>
    <source>
        <strain evidence="3 4">CECT 8799</strain>
    </source>
</reference>
<dbReference type="AlphaFoldDB" id="A0A7W4WC51"/>
<dbReference type="RefSeq" id="WP_183460099.1">
    <property type="nucleotide sequence ID" value="NZ_JACHWZ010000010.1"/>
</dbReference>
<evidence type="ECO:0000256" key="1">
    <source>
        <dbReference type="SAM" id="MobiDB-lite"/>
    </source>
</evidence>
<evidence type="ECO:0000313" key="3">
    <source>
        <dbReference type="EMBL" id="MBB3061564.1"/>
    </source>
</evidence>
<evidence type="ECO:0008006" key="5">
    <source>
        <dbReference type="Google" id="ProtNLM"/>
    </source>
</evidence>
<dbReference type="Pfam" id="PF20125">
    <property type="entry name" value="DUF6515"/>
    <property type="match status" value="1"/>
</dbReference>
<dbReference type="Proteomes" id="UP000535937">
    <property type="component" value="Unassembled WGS sequence"/>
</dbReference>
<dbReference type="EMBL" id="JACHWZ010000010">
    <property type="protein sequence ID" value="MBB3061564.1"/>
    <property type="molecule type" value="Genomic_DNA"/>
</dbReference>
<gene>
    <name evidence="3" type="ORF">FHS09_002402</name>
</gene>
<name>A0A7W4WC51_9GAMM</name>
<organism evidence="3 4">
    <name type="scientific">Microbulbifer rhizosphaerae</name>
    <dbReference type="NCBI Taxonomy" id="1562603"/>
    <lineage>
        <taxon>Bacteria</taxon>
        <taxon>Pseudomonadati</taxon>
        <taxon>Pseudomonadota</taxon>
        <taxon>Gammaproteobacteria</taxon>
        <taxon>Cellvibrionales</taxon>
        <taxon>Microbulbiferaceae</taxon>
        <taxon>Microbulbifer</taxon>
    </lineage>
</organism>
<feature type="region of interest" description="Disordered" evidence="1">
    <location>
        <begin position="122"/>
        <end position="146"/>
    </location>
</feature>
<feature type="compositionally biased region" description="Pro residues" evidence="1">
    <location>
        <begin position="129"/>
        <end position="146"/>
    </location>
</feature>
<protein>
    <recommendedName>
        <fullName evidence="5">Lectin-like protein BA14k</fullName>
    </recommendedName>
</protein>
<keyword evidence="2" id="KW-0732">Signal</keyword>